<sequence length="391" mass="43816">MKMKATKKTTTGRQELVVRALHTTQGEGLDVYAFFIKGGDFVRVADISRIERDAADELKGFQRPEIRQHVKGIVDYLNQGDVLFPNAIILALAPDVKFAASRGSKPAGDTRVSESGTLTLPIYAEGQRVAWIVDGQQRSIALTKASLPPPTSLREMYLTESRRFLQRSRRRRTTLRPTPKPPSQTRHSAAPRQRPAPTLSVTRSTEHGLQILKPPNEDRAMYSALPAARCDVATQAGQTGSGAHDGEHPETIETRLWLEEHDWLFTVLRSEGNVSPTFRFPDLISACVSLVFLHDDAPARIFDFLGTQLVLRPPMTPRRRESMWRPQYELLLAVQRSPANRHPNPKFQLDQLTTACVALCRQHEGGDTLVLRQARLNMADRAARGRPFRPG</sequence>
<evidence type="ECO:0000313" key="3">
    <source>
        <dbReference type="Proteomes" id="UP001516061"/>
    </source>
</evidence>
<comment type="caution">
    <text evidence="2">The sequence shown here is derived from an EMBL/GenBank/DDBJ whole genome shotgun (WGS) entry which is preliminary data.</text>
</comment>
<evidence type="ECO:0008006" key="4">
    <source>
        <dbReference type="Google" id="ProtNLM"/>
    </source>
</evidence>
<proteinExistence type="predicted"/>
<reference evidence="2 3" key="1">
    <citation type="submission" date="2020-05" db="EMBL/GenBank/DDBJ databases">
        <title>Genomic Encyclopedia of Type Strains, Phase IV (KMG-V): Genome sequencing to study the core and pangenomes of soil and plant-associated prokaryotes.</title>
        <authorList>
            <person name="Whitman W."/>
        </authorList>
    </citation>
    <scope>NUCLEOTIDE SEQUENCE [LARGE SCALE GENOMIC DNA]</scope>
    <source>
        <strain evidence="2 3">C29</strain>
    </source>
</reference>
<dbReference type="Proteomes" id="UP001516061">
    <property type="component" value="Unassembled WGS sequence"/>
</dbReference>
<dbReference type="InterPro" id="IPR017601">
    <property type="entry name" value="DGQHR-contain_dom"/>
</dbReference>
<feature type="region of interest" description="Disordered" evidence="1">
    <location>
        <begin position="166"/>
        <end position="216"/>
    </location>
</feature>
<gene>
    <name evidence="2" type="ORF">HNQ01_003082</name>
</gene>
<evidence type="ECO:0000256" key="1">
    <source>
        <dbReference type="SAM" id="MobiDB-lite"/>
    </source>
</evidence>
<protein>
    <recommendedName>
        <fullName evidence="4">DGQHR domain-containing protein</fullName>
    </recommendedName>
</protein>
<dbReference type="InterPro" id="IPR017642">
    <property type="entry name" value="DNA_S_mod_DndB"/>
</dbReference>
<dbReference type="NCBIfam" id="TIGR03187">
    <property type="entry name" value="DGQHR"/>
    <property type="match status" value="1"/>
</dbReference>
<dbReference type="EMBL" id="JABSNM010000014">
    <property type="protein sequence ID" value="NRT57327.1"/>
    <property type="molecule type" value="Genomic_DNA"/>
</dbReference>
<evidence type="ECO:0000313" key="2">
    <source>
        <dbReference type="EMBL" id="NRT57327.1"/>
    </source>
</evidence>
<organism evidence="2 3">
    <name type="scientific">Sphaerotilus uruguayifluvii</name>
    <dbReference type="NCBI Taxonomy" id="2735897"/>
    <lineage>
        <taxon>Bacteria</taxon>
        <taxon>Pseudomonadati</taxon>
        <taxon>Pseudomonadota</taxon>
        <taxon>Betaproteobacteria</taxon>
        <taxon>Burkholderiales</taxon>
        <taxon>Sphaerotilaceae</taxon>
        <taxon>Sphaerotilus</taxon>
    </lineage>
</organism>
<keyword evidence="3" id="KW-1185">Reference proteome</keyword>
<accession>A0ABX2G7C2</accession>
<dbReference type="Pfam" id="PF14072">
    <property type="entry name" value="DndB"/>
    <property type="match status" value="1"/>
</dbReference>
<name>A0ABX2G7C2_9BURK</name>